<dbReference type="EMBL" id="JAAAJB010001091">
    <property type="protein sequence ID" value="KAG0249063.1"/>
    <property type="molecule type" value="Genomic_DNA"/>
</dbReference>
<gene>
    <name evidence="1" type="ORF">DFQ27_000397</name>
</gene>
<name>A0A9P6PMK6_9FUNG</name>
<keyword evidence="2" id="KW-1185">Reference proteome</keyword>
<dbReference type="Proteomes" id="UP000807716">
    <property type="component" value="Unassembled WGS sequence"/>
</dbReference>
<evidence type="ECO:0000313" key="1">
    <source>
        <dbReference type="EMBL" id="KAG0249063.1"/>
    </source>
</evidence>
<proteinExistence type="predicted"/>
<sequence>MVNHRACLKPILLKSSADNDGNKLDDAVTMAAAAAAVLYAPQQPFRARASGASPAGPPPNPLAPLSVLVIVALLHTGLVQTVQALD</sequence>
<accession>A0A9P6PMK6</accession>
<evidence type="ECO:0000313" key="2">
    <source>
        <dbReference type="Proteomes" id="UP000807716"/>
    </source>
</evidence>
<comment type="caution">
    <text evidence="1">The sequence shown here is derived from an EMBL/GenBank/DDBJ whole genome shotgun (WGS) entry which is preliminary data.</text>
</comment>
<reference evidence="1" key="1">
    <citation type="journal article" date="2020" name="Fungal Divers.">
        <title>Resolving the Mortierellaceae phylogeny through synthesis of multi-gene phylogenetics and phylogenomics.</title>
        <authorList>
            <person name="Vandepol N."/>
            <person name="Liber J."/>
            <person name="Desiro A."/>
            <person name="Na H."/>
            <person name="Kennedy M."/>
            <person name="Barry K."/>
            <person name="Grigoriev I.V."/>
            <person name="Miller A.N."/>
            <person name="O'Donnell K."/>
            <person name="Stajich J.E."/>
            <person name="Bonito G."/>
        </authorList>
    </citation>
    <scope>NUCLEOTIDE SEQUENCE</scope>
    <source>
        <strain evidence="1">BC1065</strain>
    </source>
</reference>
<protein>
    <submittedName>
        <fullName evidence="1">Uncharacterized protein</fullName>
    </submittedName>
</protein>
<dbReference type="AlphaFoldDB" id="A0A9P6PMK6"/>
<organism evidence="1 2">
    <name type="scientific">Actinomortierella ambigua</name>
    <dbReference type="NCBI Taxonomy" id="1343610"/>
    <lineage>
        <taxon>Eukaryota</taxon>
        <taxon>Fungi</taxon>
        <taxon>Fungi incertae sedis</taxon>
        <taxon>Mucoromycota</taxon>
        <taxon>Mortierellomycotina</taxon>
        <taxon>Mortierellomycetes</taxon>
        <taxon>Mortierellales</taxon>
        <taxon>Mortierellaceae</taxon>
        <taxon>Actinomortierella</taxon>
    </lineage>
</organism>